<proteinExistence type="predicted"/>
<dbReference type="PANTHER" id="PTHR24171:SF8">
    <property type="entry name" value="BRCA1-ASSOCIATED RING DOMAIN PROTEIN 1"/>
    <property type="match status" value="1"/>
</dbReference>
<keyword evidence="2 3" id="KW-0040">ANK repeat</keyword>
<evidence type="ECO:0000313" key="5">
    <source>
        <dbReference type="Proteomes" id="UP000292340"/>
    </source>
</evidence>
<dbReference type="InterPro" id="IPR002110">
    <property type="entry name" value="Ankyrin_rpt"/>
</dbReference>
<dbReference type="PANTHER" id="PTHR24171">
    <property type="entry name" value="ANKYRIN REPEAT DOMAIN-CONTAINING PROTEIN 39-RELATED"/>
    <property type="match status" value="1"/>
</dbReference>
<reference evidence="4" key="2">
    <citation type="journal article" date="2019" name="bioRxiv">
        <title>Genomics, evolutionary history and diagnostics of the Alternaria alternata species group including apple and Asian pear pathotypes.</title>
        <authorList>
            <person name="Armitage A.D."/>
            <person name="Cockerton H.M."/>
            <person name="Sreenivasaprasad S."/>
            <person name="Woodhall J.W."/>
            <person name="Lane C.R."/>
            <person name="Harrison R.J."/>
            <person name="Clarkson J.P."/>
        </authorList>
    </citation>
    <scope>NUCLEOTIDE SEQUENCE</scope>
    <source>
        <strain evidence="4">FERA 1164</strain>
    </source>
</reference>
<dbReference type="AlphaFoldDB" id="A0AB37WTF7"/>
<name>A0AB37WTF7_9PLEO</name>
<feature type="repeat" description="ANK" evidence="3">
    <location>
        <begin position="99"/>
        <end position="131"/>
    </location>
</feature>
<dbReference type="InterPro" id="IPR036770">
    <property type="entry name" value="Ankyrin_rpt-contain_sf"/>
</dbReference>
<gene>
    <name evidence="4" type="ORF">AA0115_g3833</name>
</gene>
<dbReference type="SMART" id="SM00248">
    <property type="entry name" value="ANK"/>
    <property type="match status" value="6"/>
</dbReference>
<keyword evidence="1" id="KW-0677">Repeat</keyword>
<feature type="repeat" description="ANK" evidence="3">
    <location>
        <begin position="32"/>
        <end position="64"/>
    </location>
</feature>
<dbReference type="GO" id="GO:0085020">
    <property type="term" value="P:protein K6-linked ubiquitination"/>
    <property type="evidence" value="ECO:0007669"/>
    <property type="project" value="TreeGrafter"/>
</dbReference>
<dbReference type="Proteomes" id="UP000292340">
    <property type="component" value="Unassembled WGS sequence"/>
</dbReference>
<reference evidence="4" key="1">
    <citation type="submission" date="2017-10" db="EMBL/GenBank/DDBJ databases">
        <authorList>
            <person name="Armitage A.D."/>
            <person name="Barbara D.J."/>
            <person name="Woodhall J.W."/>
            <person name="Sreenivasaprasad S."/>
            <person name="Lane C.R."/>
            <person name="Clarkson J.P."/>
            <person name="Harrison R.J."/>
        </authorList>
    </citation>
    <scope>NUCLEOTIDE SEQUENCE</scope>
    <source>
        <strain evidence="4">FERA 1164</strain>
    </source>
</reference>
<feature type="repeat" description="ANK" evidence="3">
    <location>
        <begin position="1"/>
        <end position="31"/>
    </location>
</feature>
<sequence length="260" mass="28327">MLPLHWAARCNNLEAIQILLEAGADTEAVCKRDWTALTHAALTGSVAGCKKLLQAGANVNATDHAGKTTLFRVLGRDGVSEMVTVLLDAGANVNICSYNSVSPLIRAAIYETSNVCEKLLESGADPDIYDCRGGTAVFSAIHVNNHTALRALVKHKARLHLVDHCGYSLLHHAAWFADVKTMQILQEAQIKSLPKDVEAVIGYWRCFFYRNETMHGRSKSDEDEMKAFLALLCSAIPPHPTPLLGDMQLCMPGSFPGDLD</sequence>
<dbReference type="EMBL" id="PDXB01000007">
    <property type="protein sequence ID" value="RYN32528.1"/>
    <property type="molecule type" value="Genomic_DNA"/>
</dbReference>
<organism evidence="4 5">
    <name type="scientific">Alternaria tenuissima</name>
    <dbReference type="NCBI Taxonomy" id="119927"/>
    <lineage>
        <taxon>Eukaryota</taxon>
        <taxon>Fungi</taxon>
        <taxon>Dikarya</taxon>
        <taxon>Ascomycota</taxon>
        <taxon>Pezizomycotina</taxon>
        <taxon>Dothideomycetes</taxon>
        <taxon>Pleosporomycetidae</taxon>
        <taxon>Pleosporales</taxon>
        <taxon>Pleosporineae</taxon>
        <taxon>Pleosporaceae</taxon>
        <taxon>Alternaria</taxon>
        <taxon>Alternaria sect. Alternaria</taxon>
        <taxon>Alternaria alternata complex</taxon>
    </lineage>
</organism>
<evidence type="ECO:0000256" key="3">
    <source>
        <dbReference type="PROSITE-ProRule" id="PRU00023"/>
    </source>
</evidence>
<evidence type="ECO:0000313" key="4">
    <source>
        <dbReference type="EMBL" id="RYN32528.1"/>
    </source>
</evidence>
<comment type="caution">
    <text evidence="4">The sequence shown here is derived from an EMBL/GenBank/DDBJ whole genome shotgun (WGS) entry which is preliminary data.</text>
</comment>
<evidence type="ECO:0000256" key="2">
    <source>
        <dbReference type="ARBA" id="ARBA00023043"/>
    </source>
</evidence>
<evidence type="ECO:0000256" key="1">
    <source>
        <dbReference type="ARBA" id="ARBA00022737"/>
    </source>
</evidence>
<dbReference type="GO" id="GO:0004842">
    <property type="term" value="F:ubiquitin-protein transferase activity"/>
    <property type="evidence" value="ECO:0007669"/>
    <property type="project" value="TreeGrafter"/>
</dbReference>
<dbReference type="Pfam" id="PF12796">
    <property type="entry name" value="Ank_2"/>
    <property type="match status" value="2"/>
</dbReference>
<dbReference type="PROSITE" id="PS50088">
    <property type="entry name" value="ANK_REPEAT"/>
    <property type="match status" value="3"/>
</dbReference>
<dbReference type="PROSITE" id="PS50297">
    <property type="entry name" value="ANK_REP_REGION"/>
    <property type="match status" value="1"/>
</dbReference>
<dbReference type="SUPFAM" id="SSF48403">
    <property type="entry name" value="Ankyrin repeat"/>
    <property type="match status" value="1"/>
</dbReference>
<protein>
    <submittedName>
        <fullName evidence="4">Uncharacterized protein</fullName>
    </submittedName>
</protein>
<dbReference type="Gene3D" id="1.25.40.20">
    <property type="entry name" value="Ankyrin repeat-containing domain"/>
    <property type="match status" value="2"/>
</dbReference>
<accession>A0AB37WTF7</accession>